<accession>E6U9G8</accession>
<dbReference type="STRING" id="663278.Ethha_0582"/>
<dbReference type="InterPro" id="IPR000792">
    <property type="entry name" value="Tscrpt_reg_LuxR_C"/>
</dbReference>
<dbReference type="InterPro" id="IPR036388">
    <property type="entry name" value="WH-like_DNA-bd_sf"/>
</dbReference>
<keyword evidence="1" id="KW-0805">Transcription regulation</keyword>
<dbReference type="PROSITE" id="PS50043">
    <property type="entry name" value="HTH_LUXR_2"/>
    <property type="match status" value="1"/>
</dbReference>
<dbReference type="InterPro" id="IPR029016">
    <property type="entry name" value="GAF-like_dom_sf"/>
</dbReference>
<evidence type="ECO:0000313" key="6">
    <source>
        <dbReference type="Proteomes" id="UP000001551"/>
    </source>
</evidence>
<feature type="domain" description="HTH luxR-type" evidence="4">
    <location>
        <begin position="182"/>
        <end position="244"/>
    </location>
</feature>
<gene>
    <name evidence="5" type="ordered locus">Ethha_0582</name>
</gene>
<dbReference type="KEGG" id="eha:Ethha_0582"/>
<keyword evidence="6" id="KW-1185">Reference proteome</keyword>
<dbReference type="CDD" id="cd06170">
    <property type="entry name" value="LuxR_C_like"/>
    <property type="match status" value="1"/>
</dbReference>
<dbReference type="GO" id="GO:0003677">
    <property type="term" value="F:DNA binding"/>
    <property type="evidence" value="ECO:0007669"/>
    <property type="project" value="UniProtKB-KW"/>
</dbReference>
<dbReference type="SUPFAM" id="SSF55781">
    <property type="entry name" value="GAF domain-like"/>
    <property type="match status" value="1"/>
</dbReference>
<dbReference type="HOGENOM" id="CLU_088868_0_0_9"/>
<evidence type="ECO:0000256" key="2">
    <source>
        <dbReference type="ARBA" id="ARBA00023125"/>
    </source>
</evidence>
<dbReference type="Gene3D" id="3.30.450.40">
    <property type="match status" value="1"/>
</dbReference>
<dbReference type="RefSeq" id="WP_013484531.1">
    <property type="nucleotide sequence ID" value="NC_014828.1"/>
</dbReference>
<dbReference type="SUPFAM" id="SSF46894">
    <property type="entry name" value="C-terminal effector domain of the bipartite response regulators"/>
    <property type="match status" value="1"/>
</dbReference>
<dbReference type="EMBL" id="CP002400">
    <property type="protein sequence ID" value="ADU26159.1"/>
    <property type="molecule type" value="Genomic_DNA"/>
</dbReference>
<evidence type="ECO:0000259" key="4">
    <source>
        <dbReference type="PROSITE" id="PS50043"/>
    </source>
</evidence>
<dbReference type="eggNOG" id="COG2203">
    <property type="taxonomic scope" value="Bacteria"/>
</dbReference>
<dbReference type="PANTHER" id="PTHR44688:SF16">
    <property type="entry name" value="DNA-BINDING TRANSCRIPTIONAL ACTIVATOR DEVR_DOSR"/>
    <property type="match status" value="1"/>
</dbReference>
<dbReference type="InterPro" id="IPR016032">
    <property type="entry name" value="Sig_transdc_resp-reg_C-effctor"/>
</dbReference>
<proteinExistence type="predicted"/>
<dbReference type="PRINTS" id="PR00038">
    <property type="entry name" value="HTHLUXR"/>
</dbReference>
<keyword evidence="2" id="KW-0238">DNA-binding</keyword>
<name>E6U9G8_ETHHY</name>
<dbReference type="Gene3D" id="1.10.10.10">
    <property type="entry name" value="Winged helix-like DNA-binding domain superfamily/Winged helix DNA-binding domain"/>
    <property type="match status" value="1"/>
</dbReference>
<dbReference type="GO" id="GO:0006355">
    <property type="term" value="P:regulation of DNA-templated transcription"/>
    <property type="evidence" value="ECO:0007669"/>
    <property type="project" value="InterPro"/>
</dbReference>
<evidence type="ECO:0000256" key="1">
    <source>
        <dbReference type="ARBA" id="ARBA00023015"/>
    </source>
</evidence>
<dbReference type="SMART" id="SM00421">
    <property type="entry name" value="HTH_LUXR"/>
    <property type="match status" value="1"/>
</dbReference>
<protein>
    <submittedName>
        <fullName evidence="5">ATP-dependent transcriptional regulator, MalT-like, LuxR family</fullName>
    </submittedName>
</protein>
<dbReference type="AlphaFoldDB" id="E6U9G8"/>
<dbReference type="PANTHER" id="PTHR44688">
    <property type="entry name" value="DNA-BINDING TRANSCRIPTIONAL ACTIVATOR DEVR_DOSR"/>
    <property type="match status" value="1"/>
</dbReference>
<dbReference type="Pfam" id="PF00196">
    <property type="entry name" value="GerE"/>
    <property type="match status" value="1"/>
</dbReference>
<evidence type="ECO:0000256" key="3">
    <source>
        <dbReference type="ARBA" id="ARBA00023163"/>
    </source>
</evidence>
<sequence>MKQLETNDWLVLNSIIYKIYTMEDFDGMRKTLLEQLKMVLDFDSADFFLANTDGKPGLIRPVAHNCDCIYPQTYDELDYSRGIMYGGKSLIYRETDIISDEKRMETTYYKKVYIPNNWHFSLQMILAREKDFLGVITFYRTIGKDNFHYDDIFLLDMLKDHLAFRLYQERESKSTDKLTVTQAAEQYGLTRREETILGLLVEGEENGAICEKLVISINTLKKHMLNIYRKMGIKHRVQIFKIIQ</sequence>
<dbReference type="Proteomes" id="UP000001551">
    <property type="component" value="Chromosome"/>
</dbReference>
<keyword evidence="3" id="KW-0804">Transcription</keyword>
<dbReference type="eggNOG" id="COG2197">
    <property type="taxonomic scope" value="Bacteria"/>
</dbReference>
<organism evidence="5 6">
    <name type="scientific">Ethanoligenens harbinense (strain DSM 18485 / JCM 12961 / CGMCC 1.5033 / YUAN-3)</name>
    <dbReference type="NCBI Taxonomy" id="663278"/>
    <lineage>
        <taxon>Bacteria</taxon>
        <taxon>Bacillati</taxon>
        <taxon>Bacillota</taxon>
        <taxon>Clostridia</taxon>
        <taxon>Eubacteriales</taxon>
        <taxon>Oscillospiraceae</taxon>
        <taxon>Ethanoligenens</taxon>
    </lineage>
</organism>
<evidence type="ECO:0000313" key="5">
    <source>
        <dbReference type="EMBL" id="ADU26159.1"/>
    </source>
</evidence>
<reference evidence="5 6" key="1">
    <citation type="submission" date="2010-12" db="EMBL/GenBank/DDBJ databases">
        <title>Complete sequence of Ethanoligenens harbinense YUAN-3.</title>
        <authorList>
            <person name="Lucas S."/>
            <person name="Copeland A."/>
            <person name="Lapidus A."/>
            <person name="Cheng J.-F."/>
            <person name="Bruce D."/>
            <person name="Goodwin L."/>
            <person name="Pitluck S."/>
            <person name="Chertkov O."/>
            <person name="Misra M."/>
            <person name="Detter J.C."/>
            <person name="Han C."/>
            <person name="Tapia R."/>
            <person name="Land M."/>
            <person name="Hauser L."/>
            <person name="Jeffries C."/>
            <person name="Kyrpides N."/>
            <person name="Ivanova N."/>
            <person name="Mikhailova N."/>
            <person name="Wang A."/>
            <person name="Mouttaki H."/>
            <person name="He Z."/>
            <person name="Zhou J."/>
            <person name="Hemme C.L."/>
            <person name="Woyke T."/>
        </authorList>
    </citation>
    <scope>NUCLEOTIDE SEQUENCE [LARGE SCALE GENOMIC DNA]</scope>
    <source>
        <strain evidence="6">DSM 18485 / JCM 12961 / CGMCC 1.5033 / YUAN-3</strain>
    </source>
</reference>